<dbReference type="Proteomes" id="UP000824782">
    <property type="component" value="Unassembled WGS sequence"/>
</dbReference>
<proteinExistence type="inferred from homology"/>
<evidence type="ECO:0000256" key="1">
    <source>
        <dbReference type="ARBA" id="ARBA00000632"/>
    </source>
</evidence>
<dbReference type="EMBL" id="WNYA01000002">
    <property type="protein sequence ID" value="KAG8586838.1"/>
    <property type="molecule type" value="Genomic_DNA"/>
</dbReference>
<dbReference type="GO" id="GO:0009253">
    <property type="term" value="P:peptidoglycan catabolic process"/>
    <property type="evidence" value="ECO:0007669"/>
    <property type="project" value="InterPro"/>
</dbReference>
<dbReference type="PRINTS" id="PR00749">
    <property type="entry name" value="LYSOZYMEG"/>
</dbReference>
<protein>
    <recommendedName>
        <fullName evidence="4 9">Lysozyme g</fullName>
        <ecNumber evidence="3 9">3.2.1.17</ecNumber>
    </recommendedName>
</protein>
<feature type="compositionally biased region" description="Polar residues" evidence="11">
    <location>
        <begin position="14"/>
        <end position="29"/>
    </location>
</feature>
<name>A0AAV7CP52_ENGPU</name>
<feature type="active site" evidence="10">
    <location>
        <position position="87"/>
    </location>
</feature>
<evidence type="ECO:0000256" key="4">
    <source>
        <dbReference type="ARBA" id="ARBA00016485"/>
    </source>
</evidence>
<reference evidence="12" key="1">
    <citation type="thesis" date="2020" institute="ProQuest LLC" country="789 East Eisenhower Parkway, Ann Arbor, MI, USA">
        <title>Comparative Genomics and Chromosome Evolution.</title>
        <authorList>
            <person name="Mudd A.B."/>
        </authorList>
    </citation>
    <scope>NUCLEOTIDE SEQUENCE</scope>
    <source>
        <strain evidence="12">237g6f4</strain>
        <tissue evidence="12">Blood</tissue>
    </source>
</reference>
<keyword evidence="5" id="KW-0929">Antimicrobial</keyword>
<evidence type="ECO:0000256" key="8">
    <source>
        <dbReference type="ARBA" id="ARBA00023295"/>
    </source>
</evidence>
<evidence type="ECO:0000313" key="12">
    <source>
        <dbReference type="EMBL" id="KAG8586839.1"/>
    </source>
</evidence>
<dbReference type="PIRSF" id="PIRSF001065">
    <property type="entry name" value="Lysozyme_g"/>
    <property type="match status" value="1"/>
</dbReference>
<dbReference type="PANTHER" id="PTHR31698:SF10">
    <property type="entry name" value="LYSOZYME G"/>
    <property type="match status" value="1"/>
</dbReference>
<dbReference type="InterPro" id="IPR002152">
    <property type="entry name" value="Glyco_hydro_23"/>
</dbReference>
<dbReference type="CDD" id="cd01021">
    <property type="entry name" value="GEWL"/>
    <property type="match status" value="1"/>
</dbReference>
<dbReference type="PANTHER" id="PTHR31698">
    <property type="entry name" value="LYSOZYME G FAMILY MEMBER"/>
    <property type="match status" value="1"/>
</dbReference>
<keyword evidence="13" id="KW-1185">Reference proteome</keyword>
<dbReference type="FunFam" id="1.10.530.10:FF:000026">
    <property type="entry name" value="Lysozyme g"/>
    <property type="match status" value="1"/>
</dbReference>
<evidence type="ECO:0000256" key="3">
    <source>
        <dbReference type="ARBA" id="ARBA00012732"/>
    </source>
</evidence>
<accession>A0AAV7CP52</accession>
<dbReference type="GO" id="GO:0005576">
    <property type="term" value="C:extracellular region"/>
    <property type="evidence" value="ECO:0007669"/>
    <property type="project" value="TreeGrafter"/>
</dbReference>
<keyword evidence="7 9" id="KW-0378">Hydrolase</keyword>
<comment type="similarity">
    <text evidence="2 9">Belongs to the glycosyl hydrolase 23 family.</text>
</comment>
<sequence>MASKYGSLRDIPTSGASHTTGRQDSNNHSGVFGSEKLAEADLDRMKKYRSIIRSVSRKTGVDGAIIAGIISRESRAGNALDVNKRGDHGNAFGLMQIDHRFHTPHGAWDSEEHLLQGTAILCSMFQSIKQKFPRWSSSQIMKGAIAAYNMGPDSVTSFDNIDSQTTGGDYSNDVVARAKFYKRNGF</sequence>
<keyword evidence="8 9" id="KW-0326">Glycosidase</keyword>
<dbReference type="GO" id="GO:0031640">
    <property type="term" value="P:killing of cells of another organism"/>
    <property type="evidence" value="ECO:0007669"/>
    <property type="project" value="UniProtKB-KW"/>
</dbReference>
<evidence type="ECO:0000256" key="9">
    <source>
        <dbReference type="PIRNR" id="PIRNR001065"/>
    </source>
</evidence>
<evidence type="ECO:0000256" key="7">
    <source>
        <dbReference type="ARBA" id="ARBA00022801"/>
    </source>
</evidence>
<comment type="catalytic activity">
    <reaction evidence="1 9">
        <text>Hydrolysis of (1-&gt;4)-beta-linkages between N-acetylmuramic acid and N-acetyl-D-glucosamine residues in a peptidoglycan and between N-acetyl-D-glucosamine residues in chitodextrins.</text>
        <dbReference type="EC" id="3.2.1.17"/>
    </reaction>
</comment>
<dbReference type="SUPFAM" id="SSF53955">
    <property type="entry name" value="Lysozyme-like"/>
    <property type="match status" value="1"/>
</dbReference>
<dbReference type="GO" id="GO:0003796">
    <property type="term" value="F:lysozyme activity"/>
    <property type="evidence" value="ECO:0007669"/>
    <property type="project" value="UniProtKB-UniRule"/>
</dbReference>
<evidence type="ECO:0000256" key="6">
    <source>
        <dbReference type="ARBA" id="ARBA00022638"/>
    </source>
</evidence>
<organism evidence="12 13">
    <name type="scientific">Engystomops pustulosus</name>
    <name type="common">Tungara frog</name>
    <name type="synonym">Physalaemus pustulosus</name>
    <dbReference type="NCBI Taxonomy" id="76066"/>
    <lineage>
        <taxon>Eukaryota</taxon>
        <taxon>Metazoa</taxon>
        <taxon>Chordata</taxon>
        <taxon>Craniata</taxon>
        <taxon>Vertebrata</taxon>
        <taxon>Euteleostomi</taxon>
        <taxon>Amphibia</taxon>
        <taxon>Batrachia</taxon>
        <taxon>Anura</taxon>
        <taxon>Neobatrachia</taxon>
        <taxon>Hyloidea</taxon>
        <taxon>Leptodactylidae</taxon>
        <taxon>Leiuperinae</taxon>
        <taxon>Engystomops</taxon>
    </lineage>
</organism>
<keyword evidence="6" id="KW-0081">Bacteriolytic enzyme</keyword>
<feature type="region of interest" description="Disordered" evidence="11">
    <location>
        <begin position="1"/>
        <end position="32"/>
    </location>
</feature>
<evidence type="ECO:0000313" key="13">
    <source>
        <dbReference type="Proteomes" id="UP000824782"/>
    </source>
</evidence>
<dbReference type="GO" id="GO:0050830">
    <property type="term" value="P:defense response to Gram-positive bacterium"/>
    <property type="evidence" value="ECO:0007669"/>
    <property type="project" value="TreeGrafter"/>
</dbReference>
<gene>
    <name evidence="12" type="ORF">GDO81_005495</name>
</gene>
<feature type="active site" evidence="10">
    <location>
        <position position="73"/>
    </location>
</feature>
<evidence type="ECO:0000256" key="10">
    <source>
        <dbReference type="PIRSR" id="PIRSR001065-1"/>
    </source>
</evidence>
<dbReference type="InterPro" id="IPR023346">
    <property type="entry name" value="Lysozyme-like_dom_sf"/>
</dbReference>
<comment type="caution">
    <text evidence="12">The sequence shown here is derived from an EMBL/GenBank/DDBJ whole genome shotgun (WGS) entry which is preliminary data.</text>
</comment>
<evidence type="ECO:0000256" key="2">
    <source>
        <dbReference type="ARBA" id="ARBA00008902"/>
    </source>
</evidence>
<dbReference type="Gene3D" id="1.10.530.10">
    <property type="match status" value="1"/>
</dbReference>
<evidence type="ECO:0000256" key="11">
    <source>
        <dbReference type="SAM" id="MobiDB-lite"/>
    </source>
</evidence>
<dbReference type="EMBL" id="WNYA01000002">
    <property type="protein sequence ID" value="KAG8586839.1"/>
    <property type="molecule type" value="Genomic_DNA"/>
</dbReference>
<dbReference type="AlphaFoldDB" id="A0AAV7CP52"/>
<evidence type="ECO:0000256" key="5">
    <source>
        <dbReference type="ARBA" id="ARBA00022529"/>
    </source>
</evidence>
<dbReference type="EC" id="3.2.1.17" evidence="3 9"/>